<evidence type="ECO:0000313" key="1">
    <source>
        <dbReference type="Ensembl" id="ENSMMOP00000014846.1"/>
    </source>
</evidence>
<protein>
    <submittedName>
        <fullName evidence="1">Uncharacterized protein</fullName>
    </submittedName>
</protein>
<evidence type="ECO:0000313" key="2">
    <source>
        <dbReference type="Proteomes" id="UP000261620"/>
    </source>
</evidence>
<keyword evidence="2" id="KW-1185">Reference proteome</keyword>
<dbReference type="Proteomes" id="UP000261620">
    <property type="component" value="Unplaced"/>
</dbReference>
<accession>A0A3Q3WCX2</accession>
<reference evidence="1" key="2">
    <citation type="submission" date="2025-09" db="UniProtKB">
        <authorList>
            <consortium name="Ensembl"/>
        </authorList>
    </citation>
    <scope>IDENTIFICATION</scope>
</reference>
<dbReference type="AlphaFoldDB" id="A0A3Q3WCX2"/>
<sequence length="102" mass="11624">MSPCFQDLRSLELFNDHLPLAFIFSYPLLTLLPHFSVHSALYPNLLPPSSSSYFHVSHLIYFLCILKKKYCVLLFPTADKLLKLGCRNLTGSCRARHIGRGV</sequence>
<organism evidence="1 2">
    <name type="scientific">Mola mola</name>
    <name type="common">Ocean sunfish</name>
    <name type="synonym">Tetraodon mola</name>
    <dbReference type="NCBI Taxonomy" id="94237"/>
    <lineage>
        <taxon>Eukaryota</taxon>
        <taxon>Metazoa</taxon>
        <taxon>Chordata</taxon>
        <taxon>Craniata</taxon>
        <taxon>Vertebrata</taxon>
        <taxon>Euteleostomi</taxon>
        <taxon>Actinopterygii</taxon>
        <taxon>Neopterygii</taxon>
        <taxon>Teleostei</taxon>
        <taxon>Neoteleostei</taxon>
        <taxon>Acanthomorphata</taxon>
        <taxon>Eupercaria</taxon>
        <taxon>Tetraodontiformes</taxon>
        <taxon>Molidae</taxon>
        <taxon>Mola</taxon>
    </lineage>
</organism>
<dbReference type="Ensembl" id="ENSMMOT00000015091.1">
    <property type="protein sequence ID" value="ENSMMOP00000014846.1"/>
    <property type="gene ID" value="ENSMMOG00000011350.1"/>
</dbReference>
<reference evidence="1" key="1">
    <citation type="submission" date="2025-08" db="UniProtKB">
        <authorList>
            <consortium name="Ensembl"/>
        </authorList>
    </citation>
    <scope>IDENTIFICATION</scope>
</reference>
<proteinExistence type="predicted"/>
<name>A0A3Q3WCX2_MOLML</name>